<dbReference type="RefSeq" id="WP_152122689.1">
    <property type="nucleotide sequence ID" value="NZ_WELI01000001.1"/>
</dbReference>
<evidence type="ECO:0000256" key="1">
    <source>
        <dbReference type="SAM" id="Phobius"/>
    </source>
</evidence>
<feature type="transmembrane region" description="Helical" evidence="1">
    <location>
        <begin position="29"/>
        <end position="47"/>
    </location>
</feature>
<dbReference type="AlphaFoldDB" id="A0A7J5U5B1"/>
<evidence type="ECO:0000313" key="2">
    <source>
        <dbReference type="EMBL" id="KAB7732955.1"/>
    </source>
</evidence>
<organism evidence="2 3">
    <name type="scientific">Rudanella paleaurantiibacter</name>
    <dbReference type="NCBI Taxonomy" id="2614655"/>
    <lineage>
        <taxon>Bacteria</taxon>
        <taxon>Pseudomonadati</taxon>
        <taxon>Bacteroidota</taxon>
        <taxon>Cytophagia</taxon>
        <taxon>Cytophagales</taxon>
        <taxon>Cytophagaceae</taxon>
        <taxon>Rudanella</taxon>
    </lineage>
</organism>
<evidence type="ECO:0000313" key="3">
    <source>
        <dbReference type="Proteomes" id="UP000488299"/>
    </source>
</evidence>
<keyword evidence="3" id="KW-1185">Reference proteome</keyword>
<keyword evidence="1" id="KW-1133">Transmembrane helix</keyword>
<protein>
    <submittedName>
        <fullName evidence="2">Uncharacterized protein</fullName>
    </submittedName>
</protein>
<dbReference type="Proteomes" id="UP000488299">
    <property type="component" value="Unassembled WGS sequence"/>
</dbReference>
<comment type="caution">
    <text evidence="2">The sequence shown here is derived from an EMBL/GenBank/DDBJ whole genome shotgun (WGS) entry which is preliminary data.</text>
</comment>
<accession>A0A7J5U5B1</accession>
<proteinExistence type="predicted"/>
<gene>
    <name evidence="2" type="ORF">F5984_03140</name>
</gene>
<keyword evidence="1" id="KW-0472">Membrane</keyword>
<sequence length="79" mass="9600">MYSYTFTLHLSRIISGLESRFTVRKSPTYYIMLLFVWLQFRFTYSWFYRKRLVTAYFNGKEILSMTGRDLFESIAVRQG</sequence>
<reference evidence="2 3" key="1">
    <citation type="submission" date="2019-10" db="EMBL/GenBank/DDBJ databases">
        <title>Rudanella paleaurantiibacter sp. nov., isolated from sludge.</title>
        <authorList>
            <person name="Xu S.Q."/>
        </authorList>
    </citation>
    <scope>NUCLEOTIDE SEQUENCE [LARGE SCALE GENOMIC DNA]</scope>
    <source>
        <strain evidence="2 3">HX-22-17</strain>
    </source>
</reference>
<keyword evidence="1" id="KW-0812">Transmembrane</keyword>
<dbReference type="EMBL" id="WELI01000001">
    <property type="protein sequence ID" value="KAB7732955.1"/>
    <property type="molecule type" value="Genomic_DNA"/>
</dbReference>
<name>A0A7J5U5B1_9BACT</name>